<accession>A0A1Y2S7T5</accession>
<reference evidence="1 2" key="1">
    <citation type="submission" date="2017-01" db="EMBL/GenBank/DDBJ databases">
        <title>Deconstructing symbiosis and pathogenesis requirements using a combined genomic-metabolomic approach.</title>
        <authorList>
            <person name="Tobias N.J."/>
            <person name="Wolff H."/>
            <person name="Djahanschiri B."/>
            <person name="Ebersberger I."/>
            <person name="Bode H.B."/>
        </authorList>
    </citation>
    <scope>NUCLEOTIDE SEQUENCE [LARGE SCALE GENOMIC DNA]</scope>
    <source>
        <strain evidence="1 2">DSM 4764</strain>
    </source>
</reference>
<evidence type="ECO:0000313" key="2">
    <source>
        <dbReference type="Proteomes" id="UP000194204"/>
    </source>
</evidence>
<sequence length="113" mass="12345">MLLQLLAGLDIGQGVALTQGLADKGLVGSPALKGHLHYRPDGRILEHARFTARHRQGQRDSAINRGGGVFAVCIQQLHINRIAWPERVGHIATDRAFGVCLNAAKLGQMQHRR</sequence>
<comment type="caution">
    <text evidence="1">The sequence shown here is derived from an EMBL/GenBank/DDBJ whole genome shotgun (WGS) entry which is preliminary data.</text>
</comment>
<gene>
    <name evidence="1" type="ORF">Xbed_03770</name>
</gene>
<proteinExistence type="predicted"/>
<evidence type="ECO:0000313" key="1">
    <source>
        <dbReference type="EMBL" id="OTA13989.1"/>
    </source>
</evidence>
<dbReference type="EMBL" id="MUBK01000140">
    <property type="protein sequence ID" value="OTA13989.1"/>
    <property type="molecule type" value="Genomic_DNA"/>
</dbReference>
<dbReference type="Proteomes" id="UP000194204">
    <property type="component" value="Unassembled WGS sequence"/>
</dbReference>
<organism evidence="1 2">
    <name type="scientific">Xenorhabdus beddingii</name>
    <dbReference type="NCBI Taxonomy" id="40578"/>
    <lineage>
        <taxon>Bacteria</taxon>
        <taxon>Pseudomonadati</taxon>
        <taxon>Pseudomonadota</taxon>
        <taxon>Gammaproteobacteria</taxon>
        <taxon>Enterobacterales</taxon>
        <taxon>Morganellaceae</taxon>
        <taxon>Xenorhabdus</taxon>
    </lineage>
</organism>
<dbReference type="AlphaFoldDB" id="A0A1Y2S7T5"/>
<keyword evidence="2" id="KW-1185">Reference proteome</keyword>
<name>A0A1Y2S7T5_9GAMM</name>
<protein>
    <submittedName>
        <fullName evidence="1">Uncharacterized protein</fullName>
    </submittedName>
</protein>